<dbReference type="PANTHER" id="PTHR32347:SF23">
    <property type="entry name" value="BLL5650 PROTEIN"/>
    <property type="match status" value="1"/>
</dbReference>
<dbReference type="PANTHER" id="PTHR32347">
    <property type="entry name" value="EFFLUX SYSTEM COMPONENT YKNX-RELATED"/>
    <property type="match status" value="1"/>
</dbReference>
<name>A0A3N1GFP1_9ACTN</name>
<dbReference type="EMBL" id="RJKL01000001">
    <property type="protein sequence ID" value="ROP28926.1"/>
    <property type="molecule type" value="Genomic_DNA"/>
</dbReference>
<sequence>MDVTSEAPTELIPLVSAPPAEADAPAPPRRRRVLVVFAVVVVVLAGAVAGFWRWRAADAARRPADAPIAVQSVALVRQDLSTSESISGKLGYGTPRTLTGNREGTVTWLPRTGTKVTRGKQLLRVDDKPVPLFYGTIPLFRTISGRNTVGRDVRILADNLEALGYSIGYQPSPGERVAQSRSAPPASTKEKGKTVTEWVTVRKGEGVLTSPLIAAVKRWQADAGMPATGSVAVGDVLVLGGAVRVDSVAVQPGAPANGPLLAVTATDKVITVPLEVAQAGSIRRGAKVTVSLPDDKTVPGKVTAVGTAAAKPEEGGNTEQSPKVTVTVTVDDPRTVAGLDSADVEVLFAAETHENVLVAPIGALLALSEGGYAVQVRGGGLVRVETGMFAKGMVEISGAGLDAGIEVVTTS</sequence>
<gene>
    <name evidence="5" type="ORF">EDD30_1705</name>
</gene>
<evidence type="ECO:0000256" key="4">
    <source>
        <dbReference type="SAM" id="Phobius"/>
    </source>
</evidence>
<dbReference type="GO" id="GO:0030313">
    <property type="term" value="C:cell envelope"/>
    <property type="evidence" value="ECO:0007669"/>
    <property type="project" value="UniProtKB-SubCell"/>
</dbReference>
<dbReference type="InterPro" id="IPR050465">
    <property type="entry name" value="UPF0194_transport"/>
</dbReference>
<evidence type="ECO:0000256" key="3">
    <source>
        <dbReference type="SAM" id="MobiDB-lite"/>
    </source>
</evidence>
<keyword evidence="4" id="KW-0812">Transmembrane</keyword>
<organism evidence="5 6">
    <name type="scientific">Couchioplanes caeruleus</name>
    <dbReference type="NCBI Taxonomy" id="56438"/>
    <lineage>
        <taxon>Bacteria</taxon>
        <taxon>Bacillati</taxon>
        <taxon>Actinomycetota</taxon>
        <taxon>Actinomycetes</taxon>
        <taxon>Micromonosporales</taxon>
        <taxon>Micromonosporaceae</taxon>
        <taxon>Couchioplanes</taxon>
    </lineage>
</organism>
<evidence type="ECO:0000256" key="2">
    <source>
        <dbReference type="ARBA" id="ARBA00023054"/>
    </source>
</evidence>
<evidence type="ECO:0000313" key="6">
    <source>
        <dbReference type="Proteomes" id="UP000271683"/>
    </source>
</evidence>
<keyword evidence="4" id="KW-1133">Transmembrane helix</keyword>
<keyword evidence="2" id="KW-0175">Coiled coil</keyword>
<dbReference type="Proteomes" id="UP000271683">
    <property type="component" value="Unassembled WGS sequence"/>
</dbReference>
<feature type="region of interest" description="Disordered" evidence="3">
    <location>
        <begin position="173"/>
        <end position="193"/>
    </location>
</feature>
<evidence type="ECO:0000256" key="1">
    <source>
        <dbReference type="ARBA" id="ARBA00004196"/>
    </source>
</evidence>
<comment type="caution">
    <text evidence="5">The sequence shown here is derived from an EMBL/GenBank/DDBJ whole genome shotgun (WGS) entry which is preliminary data.</text>
</comment>
<feature type="region of interest" description="Disordered" evidence="3">
    <location>
        <begin position="1"/>
        <end position="26"/>
    </location>
</feature>
<reference evidence="5 6" key="1">
    <citation type="submission" date="2018-11" db="EMBL/GenBank/DDBJ databases">
        <title>Sequencing the genomes of 1000 actinobacteria strains.</title>
        <authorList>
            <person name="Klenk H.-P."/>
        </authorList>
    </citation>
    <scope>NUCLEOTIDE SEQUENCE [LARGE SCALE GENOMIC DNA]</scope>
    <source>
        <strain evidence="5 6">DSM 43634</strain>
    </source>
</reference>
<accession>A0A3N1GFP1</accession>
<comment type="subcellular location">
    <subcellularLocation>
        <location evidence="1">Cell envelope</location>
    </subcellularLocation>
</comment>
<evidence type="ECO:0008006" key="7">
    <source>
        <dbReference type="Google" id="ProtNLM"/>
    </source>
</evidence>
<feature type="transmembrane region" description="Helical" evidence="4">
    <location>
        <begin position="33"/>
        <end position="54"/>
    </location>
</feature>
<evidence type="ECO:0000313" key="5">
    <source>
        <dbReference type="EMBL" id="ROP28926.1"/>
    </source>
</evidence>
<dbReference type="AlphaFoldDB" id="A0A3N1GFP1"/>
<proteinExistence type="predicted"/>
<protein>
    <recommendedName>
        <fullName evidence="7">Multidrug efflux pump subunit AcrA (Membrane-fusion protein)</fullName>
    </recommendedName>
</protein>
<dbReference type="RefSeq" id="WP_211277711.1">
    <property type="nucleotide sequence ID" value="NZ_RJKL01000001.1"/>
</dbReference>
<keyword evidence="4" id="KW-0472">Membrane</keyword>